<evidence type="ECO:0000313" key="2">
    <source>
        <dbReference type="EMBL" id="KAF2030065.1"/>
    </source>
</evidence>
<evidence type="ECO:0000313" key="3">
    <source>
        <dbReference type="Proteomes" id="UP000799777"/>
    </source>
</evidence>
<accession>A0A9P4HAJ0</accession>
<name>A0A9P4HAJ0_9PLEO</name>
<keyword evidence="3" id="KW-1185">Reference proteome</keyword>
<sequence>MSESNDAGAANGSSAQFTERELQMLGWAMHSLKTGPPEIDYEKLASFAGMSNPRSASNAWAKIKNKLMTPAPDGTVPATPKKAGGRKKAAATPKADDSEVGEAAATPKKTPKKRVAKKQDVDGADDASSKKKGRATKEKESDDEANVKAGSDNSKDLEPGGADVEAEVAEDSLMAEV</sequence>
<evidence type="ECO:0000256" key="1">
    <source>
        <dbReference type="SAM" id="MobiDB-lite"/>
    </source>
</evidence>
<comment type="caution">
    <text evidence="2">The sequence shown here is derived from an EMBL/GenBank/DDBJ whole genome shotgun (WGS) entry which is preliminary data.</text>
</comment>
<feature type="region of interest" description="Disordered" evidence="1">
    <location>
        <begin position="61"/>
        <end position="177"/>
    </location>
</feature>
<gene>
    <name evidence="2" type="ORF">EK21DRAFT_112358</name>
</gene>
<dbReference type="EMBL" id="ML978194">
    <property type="protein sequence ID" value="KAF2030065.1"/>
    <property type="molecule type" value="Genomic_DNA"/>
</dbReference>
<dbReference type="OrthoDB" id="5403747at2759"/>
<dbReference type="AlphaFoldDB" id="A0A9P4HAJ0"/>
<reference evidence="2" key="1">
    <citation type="journal article" date="2020" name="Stud. Mycol.">
        <title>101 Dothideomycetes genomes: a test case for predicting lifestyles and emergence of pathogens.</title>
        <authorList>
            <person name="Haridas S."/>
            <person name="Albert R."/>
            <person name="Binder M."/>
            <person name="Bloem J."/>
            <person name="Labutti K."/>
            <person name="Salamov A."/>
            <person name="Andreopoulos B."/>
            <person name="Baker S."/>
            <person name="Barry K."/>
            <person name="Bills G."/>
            <person name="Bluhm B."/>
            <person name="Cannon C."/>
            <person name="Castanera R."/>
            <person name="Culley D."/>
            <person name="Daum C."/>
            <person name="Ezra D."/>
            <person name="Gonzalez J."/>
            <person name="Henrissat B."/>
            <person name="Kuo A."/>
            <person name="Liang C."/>
            <person name="Lipzen A."/>
            <person name="Lutzoni F."/>
            <person name="Magnuson J."/>
            <person name="Mondo S."/>
            <person name="Nolan M."/>
            <person name="Ohm R."/>
            <person name="Pangilinan J."/>
            <person name="Park H.-J."/>
            <person name="Ramirez L."/>
            <person name="Alfaro M."/>
            <person name="Sun H."/>
            <person name="Tritt A."/>
            <person name="Yoshinaga Y."/>
            <person name="Zwiers L.-H."/>
            <person name="Turgeon B."/>
            <person name="Goodwin S."/>
            <person name="Spatafora J."/>
            <person name="Crous P."/>
            <person name="Grigoriev I."/>
        </authorList>
    </citation>
    <scope>NUCLEOTIDE SEQUENCE</scope>
    <source>
        <strain evidence="2">CBS 110217</strain>
    </source>
</reference>
<organism evidence="2 3">
    <name type="scientific">Setomelanomma holmii</name>
    <dbReference type="NCBI Taxonomy" id="210430"/>
    <lineage>
        <taxon>Eukaryota</taxon>
        <taxon>Fungi</taxon>
        <taxon>Dikarya</taxon>
        <taxon>Ascomycota</taxon>
        <taxon>Pezizomycotina</taxon>
        <taxon>Dothideomycetes</taxon>
        <taxon>Pleosporomycetidae</taxon>
        <taxon>Pleosporales</taxon>
        <taxon>Pleosporineae</taxon>
        <taxon>Phaeosphaeriaceae</taxon>
        <taxon>Setomelanomma</taxon>
    </lineage>
</organism>
<proteinExistence type="predicted"/>
<dbReference type="Proteomes" id="UP000799777">
    <property type="component" value="Unassembled WGS sequence"/>
</dbReference>
<protein>
    <submittedName>
        <fullName evidence="2">Uncharacterized protein</fullName>
    </submittedName>
</protein>